<feature type="transmembrane region" description="Helical" evidence="1">
    <location>
        <begin position="95"/>
        <end position="115"/>
    </location>
</feature>
<feature type="transmembrane region" description="Helical" evidence="1">
    <location>
        <begin position="265"/>
        <end position="282"/>
    </location>
</feature>
<comment type="caution">
    <text evidence="3">The sequence shown here is derived from an EMBL/GenBank/DDBJ whole genome shotgun (WGS) entry which is preliminary data.</text>
</comment>
<name>A0ABU3N5V8_9SPHN</name>
<feature type="transmembrane region" description="Helical" evidence="1">
    <location>
        <begin position="39"/>
        <end position="57"/>
    </location>
</feature>
<dbReference type="PANTHER" id="PTHR22911:SF103">
    <property type="entry name" value="BLR2811 PROTEIN"/>
    <property type="match status" value="1"/>
</dbReference>
<evidence type="ECO:0000259" key="2">
    <source>
        <dbReference type="Pfam" id="PF00892"/>
    </source>
</evidence>
<feature type="transmembrane region" description="Helical" evidence="1">
    <location>
        <begin position="239"/>
        <end position="259"/>
    </location>
</feature>
<feature type="domain" description="EamA" evidence="2">
    <location>
        <begin position="9"/>
        <end position="138"/>
    </location>
</feature>
<feature type="transmembrane region" description="Helical" evidence="1">
    <location>
        <begin position="69"/>
        <end position="89"/>
    </location>
</feature>
<protein>
    <submittedName>
        <fullName evidence="3">DMT family transporter</fullName>
    </submittedName>
</protein>
<accession>A0ABU3N5V8</accession>
<feature type="transmembrane region" description="Helical" evidence="1">
    <location>
        <begin position="183"/>
        <end position="204"/>
    </location>
</feature>
<sequence>MRGSTSVALAAACAGIAFYSVMDAVMKAVSIEIGAYNTLVWRLGVAVLLTGAIYACTRPTLPSRGTMKVHFARSILVAAMAIAFFWGIVRVPLAEAIALSFIAPLIALGLAALFLKESITAQSIWGSLLGLAGVAVVVAGRIGGSHSEETVLGMAAILFSAVVYAMNLVVARHQAQLAKPLEIAFFQNLFVLGLLALAAPWWLAVPAAQHWPGIGAAALLAIVSLLLLSWAYARAEAQVLLPVEYTAFIWASLMGWWMFGEKVTLATIAGTVLIVAGCVLAARKKGGHGAAPEAEAAFP</sequence>
<keyword evidence="1" id="KW-0812">Transmembrane</keyword>
<keyword evidence="1" id="KW-0472">Membrane</keyword>
<feature type="transmembrane region" description="Helical" evidence="1">
    <location>
        <begin position="150"/>
        <end position="171"/>
    </location>
</feature>
<keyword evidence="1" id="KW-1133">Transmembrane helix</keyword>
<dbReference type="InterPro" id="IPR000620">
    <property type="entry name" value="EamA_dom"/>
</dbReference>
<gene>
    <name evidence="3" type="ORF">MZO42_14510</name>
</gene>
<dbReference type="InterPro" id="IPR037185">
    <property type="entry name" value="EmrE-like"/>
</dbReference>
<feature type="transmembrane region" description="Helical" evidence="1">
    <location>
        <begin position="210"/>
        <end position="232"/>
    </location>
</feature>
<reference evidence="3" key="1">
    <citation type="submission" date="2022-04" db="EMBL/GenBank/DDBJ databases">
        <title>Tomato heritable bacteria conferring resistance against bacterial wilt.</title>
        <authorList>
            <person name="Yin J."/>
        </authorList>
    </citation>
    <scope>NUCLEOTIDE SEQUENCE</scope>
    <source>
        <strain evidence="3">Cra20</strain>
    </source>
</reference>
<evidence type="ECO:0000313" key="3">
    <source>
        <dbReference type="EMBL" id="MDT8759912.1"/>
    </source>
</evidence>
<evidence type="ECO:0000256" key="1">
    <source>
        <dbReference type="SAM" id="Phobius"/>
    </source>
</evidence>
<dbReference type="SUPFAM" id="SSF103481">
    <property type="entry name" value="Multidrug resistance efflux transporter EmrE"/>
    <property type="match status" value="2"/>
</dbReference>
<feature type="domain" description="EamA" evidence="2">
    <location>
        <begin position="152"/>
        <end position="281"/>
    </location>
</feature>
<dbReference type="PANTHER" id="PTHR22911">
    <property type="entry name" value="ACYL-MALONYL CONDENSING ENZYME-RELATED"/>
    <property type="match status" value="1"/>
</dbReference>
<dbReference type="Gene3D" id="1.10.3730.20">
    <property type="match status" value="1"/>
</dbReference>
<dbReference type="Pfam" id="PF00892">
    <property type="entry name" value="EamA"/>
    <property type="match status" value="2"/>
</dbReference>
<organism evidence="3">
    <name type="scientific">Sphingomonas psychrotolerans</name>
    <dbReference type="NCBI Taxonomy" id="1327635"/>
    <lineage>
        <taxon>Bacteria</taxon>
        <taxon>Pseudomonadati</taxon>
        <taxon>Pseudomonadota</taxon>
        <taxon>Alphaproteobacteria</taxon>
        <taxon>Sphingomonadales</taxon>
        <taxon>Sphingomonadaceae</taxon>
        <taxon>Sphingomonas</taxon>
    </lineage>
</organism>
<dbReference type="EMBL" id="JALMLT010000003">
    <property type="protein sequence ID" value="MDT8759912.1"/>
    <property type="molecule type" value="Genomic_DNA"/>
</dbReference>
<feature type="transmembrane region" description="Helical" evidence="1">
    <location>
        <begin position="124"/>
        <end position="144"/>
    </location>
</feature>
<proteinExistence type="predicted"/>